<dbReference type="Pfam" id="PF00144">
    <property type="entry name" value="Beta-lactamase"/>
    <property type="match status" value="1"/>
</dbReference>
<name>A0A2S6IGN0_9FLAO</name>
<dbReference type="PROSITE" id="PS51257">
    <property type="entry name" value="PROKAR_LIPOPROTEIN"/>
    <property type="match status" value="1"/>
</dbReference>
<organism evidence="2 3">
    <name type="scientific">Nonlabens xylanidelens</name>
    <dbReference type="NCBI Taxonomy" id="191564"/>
    <lineage>
        <taxon>Bacteria</taxon>
        <taxon>Pseudomonadati</taxon>
        <taxon>Bacteroidota</taxon>
        <taxon>Flavobacteriia</taxon>
        <taxon>Flavobacteriales</taxon>
        <taxon>Flavobacteriaceae</taxon>
        <taxon>Nonlabens</taxon>
    </lineage>
</organism>
<dbReference type="AlphaFoldDB" id="A0A2S6IGN0"/>
<dbReference type="PANTHER" id="PTHR43283">
    <property type="entry name" value="BETA-LACTAMASE-RELATED"/>
    <property type="match status" value="1"/>
</dbReference>
<dbReference type="Proteomes" id="UP000239002">
    <property type="component" value="Unassembled WGS sequence"/>
</dbReference>
<accession>A0A2S6IGN0</accession>
<dbReference type="Gene3D" id="3.40.710.10">
    <property type="entry name" value="DD-peptidase/beta-lactamase superfamily"/>
    <property type="match status" value="1"/>
</dbReference>
<dbReference type="PANTHER" id="PTHR43283:SF7">
    <property type="entry name" value="BETA-LACTAMASE-RELATED DOMAIN-CONTAINING PROTEIN"/>
    <property type="match status" value="1"/>
</dbReference>
<dbReference type="SUPFAM" id="SSF56601">
    <property type="entry name" value="beta-lactamase/transpeptidase-like"/>
    <property type="match status" value="1"/>
</dbReference>
<reference evidence="2 3" key="1">
    <citation type="submission" date="2018-02" db="EMBL/GenBank/DDBJ databases">
        <title>Genomic Encyclopedia of Archaeal and Bacterial Type Strains, Phase II (KMG-II): from individual species to whole genera.</title>
        <authorList>
            <person name="Goeker M."/>
        </authorList>
    </citation>
    <scope>NUCLEOTIDE SEQUENCE [LARGE SCALE GENOMIC DNA]</scope>
    <source>
        <strain evidence="2 3">DSM 16809</strain>
    </source>
</reference>
<dbReference type="InterPro" id="IPR001466">
    <property type="entry name" value="Beta-lactam-related"/>
</dbReference>
<evidence type="ECO:0000313" key="2">
    <source>
        <dbReference type="EMBL" id="PPK93368.1"/>
    </source>
</evidence>
<keyword evidence="3" id="KW-1185">Reference proteome</keyword>
<feature type="domain" description="Beta-lactamase-related" evidence="1">
    <location>
        <begin position="76"/>
        <end position="348"/>
    </location>
</feature>
<dbReference type="InterPro" id="IPR012338">
    <property type="entry name" value="Beta-lactam/transpept-like"/>
</dbReference>
<sequence length="370" mass="41036">MKNLFTFIILTFLITVSCSSTDESSDDQIIIDPIETSYFPPLTGDIWESTSSTNLQWDSQKLTDLNTFLETNETRAFIVLVNGKIIVEEYWNTDLTGQPFDKDSSWYWASAGKSLAATVVGIAQEEGYLNINDKTSDYLGNGWTNMPQNKEDLITIKNSLTQTTGIDYNVTNPDCTAPACFDYLTDADGQWYYHNGTYQILHNVLESATGMTNNEYTTTAINNKIGMDGQWTDTALFDNLFVSTARSAARFGLLTLNEGNWDGTTVLGDTNYVNAMTSTSQSINPSYGYLWWLNGKSSVVFPGSTTSFNSSVTPSAPVDMISALGKNGQFIDVVPSLKMVVIRMGNEPSGNLVPVIFHDEMWEKIMEVID</sequence>
<dbReference type="EMBL" id="PTJE01000007">
    <property type="protein sequence ID" value="PPK93368.1"/>
    <property type="molecule type" value="Genomic_DNA"/>
</dbReference>
<dbReference type="InterPro" id="IPR050789">
    <property type="entry name" value="Diverse_Enzym_Activities"/>
</dbReference>
<evidence type="ECO:0000259" key="1">
    <source>
        <dbReference type="Pfam" id="PF00144"/>
    </source>
</evidence>
<protein>
    <submittedName>
        <fullName evidence="2">CubicO group peptidase (Beta-lactamase class C family)</fullName>
    </submittedName>
</protein>
<dbReference type="RefSeq" id="WP_211289298.1">
    <property type="nucleotide sequence ID" value="NZ_MQVW01000002.1"/>
</dbReference>
<proteinExistence type="predicted"/>
<evidence type="ECO:0000313" key="3">
    <source>
        <dbReference type="Proteomes" id="UP000239002"/>
    </source>
</evidence>
<gene>
    <name evidence="2" type="ORF">LY01_02656</name>
</gene>
<comment type="caution">
    <text evidence="2">The sequence shown here is derived from an EMBL/GenBank/DDBJ whole genome shotgun (WGS) entry which is preliminary data.</text>
</comment>